<proteinExistence type="predicted"/>
<gene>
    <name evidence="4" type="ORF">ANCCEY_01201</name>
</gene>
<accession>A0A0D6MCX2</accession>
<dbReference type="InterPro" id="IPR017923">
    <property type="entry name" value="TFIIS_N"/>
</dbReference>
<comment type="subcellular location">
    <subcellularLocation>
        <location evidence="1">Nucleus</location>
    </subcellularLocation>
</comment>
<reference evidence="4 5" key="1">
    <citation type="submission" date="2013-05" db="EMBL/GenBank/DDBJ databases">
        <title>Draft genome of the parasitic nematode Anyclostoma ceylanicum.</title>
        <authorList>
            <person name="Mitreva M."/>
        </authorList>
    </citation>
    <scope>NUCLEOTIDE SEQUENCE [LARGE SCALE GENOMIC DNA]</scope>
</reference>
<dbReference type="Proteomes" id="UP000054495">
    <property type="component" value="Unassembled WGS sequence"/>
</dbReference>
<dbReference type="SUPFAM" id="SSF47676">
    <property type="entry name" value="Conserved domain common to transcription factors TFIIS, elongin A, CRSP70"/>
    <property type="match status" value="1"/>
</dbReference>
<dbReference type="Gene3D" id="6.10.250.3180">
    <property type="match status" value="1"/>
</dbReference>
<dbReference type="PANTHER" id="PTHR15141">
    <property type="entry name" value="TRANSCRIPTION ELONGATION FACTOR B POLYPEPTIDE 3"/>
    <property type="match status" value="1"/>
</dbReference>
<evidence type="ECO:0000313" key="4">
    <source>
        <dbReference type="EMBL" id="EPB79657.1"/>
    </source>
</evidence>
<dbReference type="Pfam" id="PF08711">
    <property type="entry name" value="Med26"/>
    <property type="match status" value="1"/>
</dbReference>
<keyword evidence="5" id="KW-1185">Reference proteome</keyword>
<feature type="region of interest" description="Disordered" evidence="2">
    <location>
        <begin position="94"/>
        <end position="301"/>
    </location>
</feature>
<protein>
    <submittedName>
        <fullName evidence="4">RNA polymerase II transcription factor SIII subunit A</fullName>
    </submittedName>
</protein>
<name>A0A0D6MCX2_9BILA</name>
<dbReference type="Gene3D" id="1.20.930.10">
    <property type="entry name" value="Conserved domain common to transcription factors TFIIS, elongin A, CRSP70"/>
    <property type="match status" value="1"/>
</dbReference>
<dbReference type="GO" id="GO:0070449">
    <property type="term" value="C:elongin complex"/>
    <property type="evidence" value="ECO:0007669"/>
    <property type="project" value="InterPro"/>
</dbReference>
<dbReference type="AlphaFoldDB" id="A0A0D6MCX2"/>
<feature type="domain" description="TFIIS N-terminal" evidence="3">
    <location>
        <begin position="1"/>
        <end position="96"/>
    </location>
</feature>
<evidence type="ECO:0000256" key="1">
    <source>
        <dbReference type="PROSITE-ProRule" id="PRU00649"/>
    </source>
</evidence>
<evidence type="ECO:0000313" key="5">
    <source>
        <dbReference type="Proteomes" id="UP000054495"/>
    </source>
</evidence>
<dbReference type="Pfam" id="PF06881">
    <property type="entry name" value="Elongin_A"/>
    <property type="match status" value="1"/>
</dbReference>
<dbReference type="InterPro" id="IPR051870">
    <property type="entry name" value="Elongin-A_domain"/>
</dbReference>
<evidence type="ECO:0000259" key="3">
    <source>
        <dbReference type="PROSITE" id="PS51319"/>
    </source>
</evidence>
<dbReference type="InterPro" id="IPR010684">
    <property type="entry name" value="RNA_pol_II_trans_fac_SIII_A"/>
</dbReference>
<feature type="compositionally biased region" description="Low complexity" evidence="2">
    <location>
        <begin position="283"/>
        <end position="301"/>
    </location>
</feature>
<dbReference type="PROSITE" id="PS51319">
    <property type="entry name" value="TFIIS_N"/>
    <property type="match status" value="1"/>
</dbReference>
<dbReference type="GO" id="GO:0006368">
    <property type="term" value="P:transcription elongation by RNA polymerase II"/>
    <property type="evidence" value="ECO:0007669"/>
    <property type="project" value="InterPro"/>
</dbReference>
<dbReference type="EMBL" id="KE124790">
    <property type="protein sequence ID" value="EPB79657.1"/>
    <property type="molecule type" value="Genomic_DNA"/>
</dbReference>
<sequence>MKAHQVAHVLSRLNNIDMTLEILSATNIGRYVNRFASNKATPLGHVQIRALSTNPYPARIGVKGSIEVILRLCHDSEYGRDASRIIEKWKEIARQSGVRGGDEEPASEDDEQRARHQSPDPAGASSAGYESHSKDYDSGRSRSHHDSGHDGYSNDDSDEHASGKHRRRNGEDMDRYYKEYSRKGDTPKKRRHDERRHHEQPRYRDERHRDSDSEDGSDQHHTKRSRDVEHSRDDDDRSSDNAAHSPERTYDSDGYRDVESPKASATSSKQRKRRHSSEEPESAQHSSSSSKTPTKVTPSKKVVTEFDMILQSADSGQPKHKKREHHRKWSELPVLSNYQPFPQAVRAAKDAAAPPADDFNPENMFKPRNERGKVFAGRRKNIAMSVPSLFNICLRVLCNNIGVLLYAEYIPYDVLKPVFEKCTVEELASIESKHPYLEDDSGELWQRFVTKKYPGEEPDCDGSWKDLYYFLEKEKEDKLKRLSQRIGKTHQAETAKGQRKTLLADATAPTYVRRRQMAHGIANASRPLPSAIEVSSARRKIFETGGSKAALAALPSAVVNRNSTVGAKTDRSSKKPPAKKGALMIKTMKMLNMKRKGVSKL</sequence>
<feature type="compositionally biased region" description="Basic and acidic residues" evidence="2">
    <location>
        <begin position="131"/>
        <end position="149"/>
    </location>
</feature>
<keyword evidence="1" id="KW-0539">Nucleus</keyword>
<feature type="compositionally biased region" description="Basic and acidic residues" evidence="2">
    <location>
        <begin position="169"/>
        <end position="187"/>
    </location>
</feature>
<feature type="compositionally biased region" description="Basic and acidic residues" evidence="2">
    <location>
        <begin position="196"/>
        <end position="260"/>
    </location>
</feature>
<dbReference type="PANTHER" id="PTHR15141:SF76">
    <property type="entry name" value="TRANSCRIPTION ELONGATION FACTOR B POLYPEPTIDE 3"/>
    <property type="match status" value="1"/>
</dbReference>
<organism evidence="4 5">
    <name type="scientific">Ancylostoma ceylanicum</name>
    <dbReference type="NCBI Taxonomy" id="53326"/>
    <lineage>
        <taxon>Eukaryota</taxon>
        <taxon>Metazoa</taxon>
        <taxon>Ecdysozoa</taxon>
        <taxon>Nematoda</taxon>
        <taxon>Chromadorea</taxon>
        <taxon>Rhabditida</taxon>
        <taxon>Rhabditina</taxon>
        <taxon>Rhabditomorpha</taxon>
        <taxon>Strongyloidea</taxon>
        <taxon>Ancylostomatidae</taxon>
        <taxon>Ancylostomatinae</taxon>
        <taxon>Ancylostoma</taxon>
    </lineage>
</organism>
<evidence type="ECO:0000256" key="2">
    <source>
        <dbReference type="SAM" id="MobiDB-lite"/>
    </source>
</evidence>
<dbReference type="InterPro" id="IPR035441">
    <property type="entry name" value="TFIIS/LEDGF_dom_sf"/>
</dbReference>